<accession>A0A8S5U7L9</accession>
<proteinExistence type="predicted"/>
<dbReference type="Gene3D" id="3.30.2220.20">
    <property type="entry name" value="Phage tail assembly chaperone gp13-like"/>
    <property type="match status" value="1"/>
</dbReference>
<organism evidence="1">
    <name type="scientific">Myoviridae sp. ctdyF5</name>
    <dbReference type="NCBI Taxonomy" id="2825144"/>
    <lineage>
        <taxon>Viruses</taxon>
        <taxon>Duplodnaviria</taxon>
        <taxon>Heunggongvirae</taxon>
        <taxon>Uroviricota</taxon>
        <taxon>Caudoviricetes</taxon>
    </lineage>
</organism>
<protein>
    <submittedName>
        <fullName evidence="1">Tail assembly chaperone protein</fullName>
    </submittedName>
</protein>
<dbReference type="Pfam" id="PF06222">
    <property type="entry name" value="Phage_TAC_1"/>
    <property type="match status" value="1"/>
</dbReference>
<dbReference type="InterPro" id="IPR038556">
    <property type="entry name" value="TAC_Gp13-like_sf"/>
</dbReference>
<reference evidence="1" key="1">
    <citation type="journal article" date="2021" name="Proc. Natl. Acad. Sci. U.S.A.">
        <title>A Catalog of Tens of Thousands of Viruses from Human Metagenomes Reveals Hidden Associations with Chronic Diseases.</title>
        <authorList>
            <person name="Tisza M.J."/>
            <person name="Buck C.B."/>
        </authorList>
    </citation>
    <scope>NUCLEOTIDE SEQUENCE</scope>
    <source>
        <strain evidence="1">CtdyF5</strain>
    </source>
</reference>
<evidence type="ECO:0000313" key="1">
    <source>
        <dbReference type="EMBL" id="DAF90418.1"/>
    </source>
</evidence>
<dbReference type="InterPro" id="IPR010411">
    <property type="entry name" value="TAC_Gp13-like"/>
</dbReference>
<name>A0A8S5U7L9_9CAUD</name>
<sequence>MAKNLKALAMAKMSGFRHLSVVVPEWEGATVILREPSAEAWLRWQDIVRKDDETELSVSENARRNLDADVTLFIDVLHDADEQPVFSVEEAESVAAIYGPVHSRLLKRALDLITGAEAAKAK</sequence>
<dbReference type="EMBL" id="BK016029">
    <property type="protein sequence ID" value="DAF90418.1"/>
    <property type="molecule type" value="Genomic_DNA"/>
</dbReference>